<keyword evidence="3" id="KW-1185">Reference proteome</keyword>
<name>A0AAC9I3J5_9FLAO</name>
<gene>
    <name evidence="2" type="ORF">EM308_05225</name>
</gene>
<keyword evidence="1" id="KW-0812">Transmembrane</keyword>
<evidence type="ECO:0000256" key="1">
    <source>
        <dbReference type="SAM" id="Phobius"/>
    </source>
</evidence>
<sequence length="231" mass="26243">MDSFGFVKVFCEPKNDFVSFLIIADYTVVKKFQIFYKPKFFVFSELPAYSIKNKTDSYFFNTFLINFKLLSSSLYKQFSFNFNTIIFMKKISLFFVFALFCCASVFGQARKELNFGLIGINYEIPVSRDITIAPGVGTDFNLDWINLGVKGNYYFDHAFGISDPAWDVYGGLNLGYSIYNGDNDHDNSSDLNLGLQVGGRWFWNDKWGLYVELAGGNISGFSPAIGLTVKL</sequence>
<organism evidence="2 3">
    <name type="scientific">Flavobacterium gilvum</name>
    <dbReference type="NCBI Taxonomy" id="1492737"/>
    <lineage>
        <taxon>Bacteria</taxon>
        <taxon>Pseudomonadati</taxon>
        <taxon>Bacteroidota</taxon>
        <taxon>Flavobacteriia</taxon>
        <taxon>Flavobacteriales</taxon>
        <taxon>Flavobacteriaceae</taxon>
        <taxon>Flavobacterium</taxon>
    </lineage>
</organism>
<protein>
    <recommendedName>
        <fullName evidence="4">Outer membrane protein beta-barrel domain-containing protein</fullName>
    </recommendedName>
</protein>
<evidence type="ECO:0000313" key="2">
    <source>
        <dbReference type="EMBL" id="AOW08955.1"/>
    </source>
</evidence>
<feature type="transmembrane region" description="Helical" evidence="1">
    <location>
        <begin position="87"/>
        <end position="107"/>
    </location>
</feature>
<evidence type="ECO:0008006" key="4">
    <source>
        <dbReference type="Google" id="ProtNLM"/>
    </source>
</evidence>
<dbReference type="Proteomes" id="UP000175968">
    <property type="component" value="Chromosome"/>
</dbReference>
<accession>A0AAC9I3J5</accession>
<keyword evidence="1" id="KW-1133">Transmembrane helix</keyword>
<dbReference type="AlphaFoldDB" id="A0AAC9I3J5"/>
<dbReference type="Gene3D" id="2.40.160.20">
    <property type="match status" value="1"/>
</dbReference>
<reference evidence="2 3" key="1">
    <citation type="submission" date="2016-10" db="EMBL/GenBank/DDBJ databases">
        <title>Flavobacterium gilvum sp. nov., isolated from stream water.</title>
        <authorList>
            <person name="Shin S.-K."/>
            <person name="Cho Y.-J."/>
            <person name="Yi H."/>
        </authorList>
    </citation>
    <scope>NUCLEOTIDE SEQUENCE [LARGE SCALE GENOMIC DNA]</scope>
    <source>
        <strain evidence="2 3">EM1308</strain>
    </source>
</reference>
<dbReference type="EMBL" id="CP017479">
    <property type="protein sequence ID" value="AOW08955.1"/>
    <property type="molecule type" value="Genomic_DNA"/>
</dbReference>
<proteinExistence type="predicted"/>
<evidence type="ECO:0000313" key="3">
    <source>
        <dbReference type="Proteomes" id="UP000175968"/>
    </source>
</evidence>
<keyword evidence="1" id="KW-0472">Membrane</keyword>
<dbReference type="KEGG" id="fgl:EM308_05225"/>